<evidence type="ECO:0000313" key="1">
    <source>
        <dbReference type="EMBL" id="RYO80885.1"/>
    </source>
</evidence>
<gene>
    <name evidence="1" type="ORF">DL762_007412</name>
</gene>
<proteinExistence type="predicted"/>
<dbReference type="PANTHER" id="PTHR28255">
    <property type="match status" value="1"/>
</dbReference>
<accession>A0ABY0GZ70</accession>
<dbReference type="Proteomes" id="UP000294003">
    <property type="component" value="Unassembled WGS sequence"/>
</dbReference>
<keyword evidence="2" id="KW-1185">Reference proteome</keyword>
<dbReference type="EMBL" id="QJNS01000273">
    <property type="protein sequence ID" value="RYO80885.1"/>
    <property type="molecule type" value="Genomic_DNA"/>
</dbReference>
<dbReference type="PANTHER" id="PTHR28255:SF1">
    <property type="entry name" value="UPF0303 PROTEIN YBR137W"/>
    <property type="match status" value="1"/>
</dbReference>
<sequence length="99" mass="11156">MHHNEIWVQRKRNAAIRRGCRTSFLGCKFEGDEEPLRLKYGMSQEHSSRYAICGGAVPIRDMGVKSVVAVVVVSGLKQRGDRGVIVNVIKENWERGDSE</sequence>
<dbReference type="InterPro" id="IPR010371">
    <property type="entry name" value="YBR137W-like"/>
</dbReference>
<dbReference type="Pfam" id="PF03928">
    <property type="entry name" value="HbpS-like"/>
    <property type="match status" value="1"/>
</dbReference>
<reference evidence="1 2" key="1">
    <citation type="submission" date="2018-06" db="EMBL/GenBank/DDBJ databases">
        <title>Complete Genomes of Monosporascus.</title>
        <authorList>
            <person name="Robinson A.J."/>
            <person name="Natvig D.O."/>
        </authorList>
    </citation>
    <scope>NUCLEOTIDE SEQUENCE [LARGE SCALE GENOMIC DNA]</scope>
    <source>
        <strain evidence="1 2">CBS 609.92</strain>
    </source>
</reference>
<dbReference type="SUPFAM" id="SSF143744">
    <property type="entry name" value="GlcG-like"/>
    <property type="match status" value="1"/>
</dbReference>
<dbReference type="InterPro" id="IPR038084">
    <property type="entry name" value="PduO/GlcC-like_sf"/>
</dbReference>
<protein>
    <submittedName>
        <fullName evidence="1">Uncharacterized protein</fullName>
    </submittedName>
</protein>
<organism evidence="1 2">
    <name type="scientific">Monosporascus cannonballus</name>
    <dbReference type="NCBI Taxonomy" id="155416"/>
    <lineage>
        <taxon>Eukaryota</taxon>
        <taxon>Fungi</taxon>
        <taxon>Dikarya</taxon>
        <taxon>Ascomycota</taxon>
        <taxon>Pezizomycotina</taxon>
        <taxon>Sordariomycetes</taxon>
        <taxon>Xylariomycetidae</taxon>
        <taxon>Xylariales</taxon>
        <taxon>Xylariales incertae sedis</taxon>
        <taxon>Monosporascus</taxon>
    </lineage>
</organism>
<dbReference type="Gene3D" id="3.30.450.150">
    <property type="entry name" value="Haem-degrading domain"/>
    <property type="match status" value="1"/>
</dbReference>
<evidence type="ECO:0000313" key="2">
    <source>
        <dbReference type="Proteomes" id="UP000294003"/>
    </source>
</evidence>
<comment type="caution">
    <text evidence="1">The sequence shown here is derived from an EMBL/GenBank/DDBJ whole genome shotgun (WGS) entry which is preliminary data.</text>
</comment>
<dbReference type="InterPro" id="IPR005624">
    <property type="entry name" value="PduO/GlcC-like"/>
</dbReference>
<name>A0ABY0GZ70_9PEZI</name>